<dbReference type="EMBL" id="GBXM01099168">
    <property type="protein sequence ID" value="JAH09409.1"/>
    <property type="molecule type" value="Transcribed_RNA"/>
</dbReference>
<dbReference type="AlphaFoldDB" id="A0A0E9PY50"/>
<proteinExistence type="predicted"/>
<reference evidence="1" key="2">
    <citation type="journal article" date="2015" name="Fish Shellfish Immunol.">
        <title>Early steps in the European eel (Anguilla anguilla)-Vibrio vulnificus interaction in the gills: Role of the RtxA13 toxin.</title>
        <authorList>
            <person name="Callol A."/>
            <person name="Pajuelo D."/>
            <person name="Ebbesson L."/>
            <person name="Teles M."/>
            <person name="MacKenzie S."/>
            <person name="Amaro C."/>
        </authorList>
    </citation>
    <scope>NUCLEOTIDE SEQUENCE</scope>
</reference>
<accession>A0A0E9PY50</accession>
<organism evidence="1">
    <name type="scientific">Anguilla anguilla</name>
    <name type="common">European freshwater eel</name>
    <name type="synonym">Muraena anguilla</name>
    <dbReference type="NCBI Taxonomy" id="7936"/>
    <lineage>
        <taxon>Eukaryota</taxon>
        <taxon>Metazoa</taxon>
        <taxon>Chordata</taxon>
        <taxon>Craniata</taxon>
        <taxon>Vertebrata</taxon>
        <taxon>Euteleostomi</taxon>
        <taxon>Actinopterygii</taxon>
        <taxon>Neopterygii</taxon>
        <taxon>Teleostei</taxon>
        <taxon>Anguilliformes</taxon>
        <taxon>Anguillidae</taxon>
        <taxon>Anguilla</taxon>
    </lineage>
</organism>
<reference evidence="1" key="1">
    <citation type="submission" date="2014-11" db="EMBL/GenBank/DDBJ databases">
        <authorList>
            <person name="Amaro Gonzalez C."/>
        </authorList>
    </citation>
    <scope>NUCLEOTIDE SEQUENCE</scope>
</reference>
<protein>
    <submittedName>
        <fullName evidence="1">Uncharacterized protein</fullName>
    </submittedName>
</protein>
<name>A0A0E9PY50_ANGAN</name>
<evidence type="ECO:0000313" key="1">
    <source>
        <dbReference type="EMBL" id="JAH09409.1"/>
    </source>
</evidence>
<sequence length="39" mass="4578">MTILYNIYISFLNITKTFCIVYIHTENVSEIFGLSFLIC</sequence>